<dbReference type="SUPFAM" id="SSF53187">
    <property type="entry name" value="Zn-dependent exopeptidases"/>
    <property type="match status" value="1"/>
</dbReference>
<organism evidence="2">
    <name type="scientific">marine sediment metagenome</name>
    <dbReference type="NCBI Taxonomy" id="412755"/>
    <lineage>
        <taxon>unclassified sequences</taxon>
        <taxon>metagenomes</taxon>
        <taxon>ecological metagenomes</taxon>
    </lineage>
</organism>
<evidence type="ECO:0000313" key="2">
    <source>
        <dbReference type="EMBL" id="KKM75674.1"/>
    </source>
</evidence>
<reference evidence="2" key="1">
    <citation type="journal article" date="2015" name="Nature">
        <title>Complex archaea that bridge the gap between prokaryotes and eukaryotes.</title>
        <authorList>
            <person name="Spang A."/>
            <person name="Saw J.H."/>
            <person name="Jorgensen S.L."/>
            <person name="Zaremba-Niedzwiedzka K."/>
            <person name="Martijn J."/>
            <person name="Lind A.E."/>
            <person name="van Eijk R."/>
            <person name="Schleper C."/>
            <person name="Guy L."/>
            <person name="Ettema T.J."/>
        </authorList>
    </citation>
    <scope>NUCLEOTIDE SEQUENCE</scope>
</reference>
<protein>
    <recommendedName>
        <fullName evidence="1">Peptidase M28 domain-containing protein</fullName>
    </recommendedName>
</protein>
<dbReference type="Gene3D" id="3.40.630.10">
    <property type="entry name" value="Zn peptidases"/>
    <property type="match status" value="1"/>
</dbReference>
<dbReference type="Pfam" id="PF04389">
    <property type="entry name" value="Peptidase_M28"/>
    <property type="match status" value="1"/>
</dbReference>
<sequence>LLGGSLSITDIAVAEAEERDLDYIRSSSDISGSDHASFLAADVPAIFLHSFFDDVADDPRYHTAEDQPQHVEPSRMAEIGDAGLAIIEELLRGR</sequence>
<feature type="non-terminal residue" evidence="2">
    <location>
        <position position="1"/>
    </location>
</feature>
<dbReference type="InterPro" id="IPR007484">
    <property type="entry name" value="Peptidase_M28"/>
</dbReference>
<dbReference type="AlphaFoldDB" id="A0A0F9K0U7"/>
<comment type="caution">
    <text evidence="2">The sequence shown here is derived from an EMBL/GenBank/DDBJ whole genome shotgun (WGS) entry which is preliminary data.</text>
</comment>
<accession>A0A0F9K0U7</accession>
<name>A0A0F9K0U7_9ZZZZ</name>
<gene>
    <name evidence="2" type="ORF">LCGC14_1387800</name>
</gene>
<dbReference type="EMBL" id="LAZR01008934">
    <property type="protein sequence ID" value="KKM75674.1"/>
    <property type="molecule type" value="Genomic_DNA"/>
</dbReference>
<feature type="domain" description="Peptidase M28" evidence="1">
    <location>
        <begin position="20"/>
        <end position="85"/>
    </location>
</feature>
<evidence type="ECO:0000259" key="1">
    <source>
        <dbReference type="Pfam" id="PF04389"/>
    </source>
</evidence>
<proteinExistence type="predicted"/>